<protein>
    <submittedName>
        <fullName evidence="3">Uncharacterized protein</fullName>
    </submittedName>
</protein>
<evidence type="ECO:0000313" key="3">
    <source>
        <dbReference type="EMBL" id="CAF1250735.1"/>
    </source>
</evidence>
<gene>
    <name evidence="2" type="ORF">IZO911_LOCUS27937</name>
    <name evidence="3" type="ORF">JYZ213_LOCUS29601</name>
    <name evidence="6" type="ORF">KXQ929_LOCUS1504</name>
    <name evidence="5" type="ORF">OKA104_LOCUS1121</name>
    <name evidence="7" type="ORF">OXD698_LOCUS17570</name>
    <name evidence="4" type="ORF">VCS650_LOCUS39843</name>
</gene>
<dbReference type="Proteomes" id="UP000663845">
    <property type="component" value="Unassembled WGS sequence"/>
</dbReference>
<dbReference type="EMBL" id="CAJOBB010000042">
    <property type="protein sequence ID" value="CAF3527708.1"/>
    <property type="molecule type" value="Genomic_DNA"/>
</dbReference>
<evidence type="ECO:0000313" key="2">
    <source>
        <dbReference type="EMBL" id="CAF1189236.1"/>
    </source>
</evidence>
<evidence type="ECO:0000256" key="1">
    <source>
        <dbReference type="SAM" id="SignalP"/>
    </source>
</evidence>
<comment type="caution">
    <text evidence="3">The sequence shown here is derived from an EMBL/GenBank/DDBJ whole genome shotgun (WGS) entry which is preliminary data.</text>
</comment>
<evidence type="ECO:0000313" key="4">
    <source>
        <dbReference type="EMBL" id="CAF1457488.1"/>
    </source>
</evidence>
<evidence type="ECO:0000313" key="8">
    <source>
        <dbReference type="Proteomes" id="UP000663845"/>
    </source>
</evidence>
<evidence type="ECO:0000313" key="7">
    <source>
        <dbReference type="EMBL" id="CAF3789113.1"/>
    </source>
</evidence>
<dbReference type="Proteomes" id="UP000663891">
    <property type="component" value="Unassembled WGS sequence"/>
</dbReference>
<dbReference type="EMBL" id="CAJOAZ010001252">
    <property type="protein sequence ID" value="CAF3789113.1"/>
    <property type="molecule type" value="Genomic_DNA"/>
</dbReference>
<dbReference type="Proteomes" id="UP000663860">
    <property type="component" value="Unassembled WGS sequence"/>
</dbReference>
<dbReference type="Proteomes" id="UP000663844">
    <property type="component" value="Unassembled WGS sequence"/>
</dbReference>
<dbReference type="OrthoDB" id="10014977at2759"/>
<keyword evidence="1" id="KW-0732">Signal</keyword>
<name>A0A815A006_9BILA</name>
<feature type="chain" id="PRO_5035604932" evidence="1">
    <location>
        <begin position="19"/>
        <end position="202"/>
    </location>
</feature>
<dbReference type="EMBL" id="CAJNON010001379">
    <property type="protein sequence ID" value="CAF1457488.1"/>
    <property type="molecule type" value="Genomic_DNA"/>
</dbReference>
<dbReference type="Proteomes" id="UP000663881">
    <property type="component" value="Unassembled WGS sequence"/>
</dbReference>
<dbReference type="Proteomes" id="UP000663868">
    <property type="component" value="Unassembled WGS sequence"/>
</dbReference>
<evidence type="ECO:0000313" key="5">
    <source>
        <dbReference type="EMBL" id="CAF3494290.1"/>
    </source>
</evidence>
<dbReference type="EMBL" id="CAJNOE010000389">
    <property type="protein sequence ID" value="CAF1189236.1"/>
    <property type="molecule type" value="Genomic_DNA"/>
</dbReference>
<sequence length="202" mass="22960">MQGHTVVFLFLLVALTEGLFFTTSKCPIKKYKAGKYIVGDQLLVHDDFKDRVTSLESVAKTCKVHIYVKGTYYQLQNPAQQVLVADADVVVGHGFNFEIRDENNALICNKVCLSKTPTDLPEAKCFLQGLTNIGLTWSRYYPDVISDNTYASNTNGYQALKTDIQTKCQGEKLKRQLVRALRRMYDEEQESNDENDSDEKKK</sequence>
<dbReference type="EMBL" id="CAJNOG010000456">
    <property type="protein sequence ID" value="CAF1250735.1"/>
    <property type="molecule type" value="Genomic_DNA"/>
</dbReference>
<reference evidence="3" key="1">
    <citation type="submission" date="2021-02" db="EMBL/GenBank/DDBJ databases">
        <authorList>
            <person name="Nowell W R."/>
        </authorList>
    </citation>
    <scope>NUCLEOTIDE SEQUENCE</scope>
</reference>
<organism evidence="3 8">
    <name type="scientific">Adineta steineri</name>
    <dbReference type="NCBI Taxonomy" id="433720"/>
    <lineage>
        <taxon>Eukaryota</taxon>
        <taxon>Metazoa</taxon>
        <taxon>Spiralia</taxon>
        <taxon>Gnathifera</taxon>
        <taxon>Rotifera</taxon>
        <taxon>Eurotatoria</taxon>
        <taxon>Bdelloidea</taxon>
        <taxon>Adinetida</taxon>
        <taxon>Adinetidae</taxon>
        <taxon>Adineta</taxon>
    </lineage>
</organism>
<feature type="signal peptide" evidence="1">
    <location>
        <begin position="1"/>
        <end position="18"/>
    </location>
</feature>
<accession>A0A815A006</accession>
<dbReference type="EMBL" id="CAJOAY010000025">
    <property type="protein sequence ID" value="CAF3494290.1"/>
    <property type="molecule type" value="Genomic_DNA"/>
</dbReference>
<proteinExistence type="predicted"/>
<dbReference type="AlphaFoldDB" id="A0A815A006"/>
<evidence type="ECO:0000313" key="6">
    <source>
        <dbReference type="EMBL" id="CAF3527708.1"/>
    </source>
</evidence>